<evidence type="ECO:0000313" key="1">
    <source>
        <dbReference type="EMBL" id="JAD91505.1"/>
    </source>
</evidence>
<dbReference type="AlphaFoldDB" id="A0A0A9E0Q2"/>
<accession>A0A0A9E0Q2</accession>
<name>A0A0A9E0Q2_ARUDO</name>
<reference evidence="1" key="1">
    <citation type="submission" date="2014-09" db="EMBL/GenBank/DDBJ databases">
        <authorList>
            <person name="Magalhaes I.L.F."/>
            <person name="Oliveira U."/>
            <person name="Santos F.R."/>
            <person name="Vidigal T.H.D.A."/>
            <person name="Brescovit A.D."/>
            <person name="Santos A.J."/>
        </authorList>
    </citation>
    <scope>NUCLEOTIDE SEQUENCE</scope>
    <source>
        <tissue evidence="1">Shoot tissue taken approximately 20 cm above the soil surface</tissue>
    </source>
</reference>
<protein>
    <submittedName>
        <fullName evidence="1">Uncharacterized protein</fullName>
    </submittedName>
</protein>
<proteinExistence type="predicted"/>
<dbReference type="EMBL" id="GBRH01206390">
    <property type="protein sequence ID" value="JAD91505.1"/>
    <property type="molecule type" value="Transcribed_RNA"/>
</dbReference>
<organism evidence="1">
    <name type="scientific">Arundo donax</name>
    <name type="common">Giant reed</name>
    <name type="synonym">Donax arundinaceus</name>
    <dbReference type="NCBI Taxonomy" id="35708"/>
    <lineage>
        <taxon>Eukaryota</taxon>
        <taxon>Viridiplantae</taxon>
        <taxon>Streptophyta</taxon>
        <taxon>Embryophyta</taxon>
        <taxon>Tracheophyta</taxon>
        <taxon>Spermatophyta</taxon>
        <taxon>Magnoliopsida</taxon>
        <taxon>Liliopsida</taxon>
        <taxon>Poales</taxon>
        <taxon>Poaceae</taxon>
        <taxon>PACMAD clade</taxon>
        <taxon>Arundinoideae</taxon>
        <taxon>Arundineae</taxon>
        <taxon>Arundo</taxon>
    </lineage>
</organism>
<reference evidence="1" key="2">
    <citation type="journal article" date="2015" name="Data Brief">
        <title>Shoot transcriptome of the giant reed, Arundo donax.</title>
        <authorList>
            <person name="Barrero R.A."/>
            <person name="Guerrero F.D."/>
            <person name="Moolhuijzen P."/>
            <person name="Goolsby J.A."/>
            <person name="Tidwell J."/>
            <person name="Bellgard S.E."/>
            <person name="Bellgard M.I."/>
        </authorList>
    </citation>
    <scope>NUCLEOTIDE SEQUENCE</scope>
    <source>
        <tissue evidence="1">Shoot tissue taken approximately 20 cm above the soil surface</tissue>
    </source>
</reference>
<sequence length="25" mass="2924">MVVIISTNFSHKEKGFGHYITVFRL</sequence>